<name>A0A930UV07_9ACTN</name>
<evidence type="ECO:0000313" key="4">
    <source>
        <dbReference type="EMBL" id="MBF4160122.1"/>
    </source>
</evidence>
<proteinExistence type="predicted"/>
<keyword evidence="1 2" id="KW-0597">Phosphoprotein</keyword>
<dbReference type="Pfam" id="PF00072">
    <property type="entry name" value="Response_reg"/>
    <property type="match status" value="1"/>
</dbReference>
<evidence type="ECO:0000256" key="2">
    <source>
        <dbReference type="PROSITE-ProRule" id="PRU00169"/>
    </source>
</evidence>
<dbReference type="GO" id="GO:0000160">
    <property type="term" value="P:phosphorelay signal transduction system"/>
    <property type="evidence" value="ECO:0007669"/>
    <property type="project" value="InterPro"/>
</dbReference>
<dbReference type="PANTHER" id="PTHR44591:SF3">
    <property type="entry name" value="RESPONSE REGULATORY DOMAIN-CONTAINING PROTEIN"/>
    <property type="match status" value="1"/>
</dbReference>
<keyword evidence="5" id="KW-1185">Reference proteome</keyword>
<dbReference type="CDD" id="cd17546">
    <property type="entry name" value="REC_hyHK_CKI1_RcsC-like"/>
    <property type="match status" value="1"/>
</dbReference>
<protein>
    <submittedName>
        <fullName evidence="4">Response regulator</fullName>
    </submittedName>
</protein>
<gene>
    <name evidence="4" type="ORF">ISG29_00350</name>
</gene>
<organism evidence="4 5">
    <name type="scientific">Nocardioides acrostichi</name>
    <dbReference type="NCBI Taxonomy" id="2784339"/>
    <lineage>
        <taxon>Bacteria</taxon>
        <taxon>Bacillati</taxon>
        <taxon>Actinomycetota</taxon>
        <taxon>Actinomycetes</taxon>
        <taxon>Propionibacteriales</taxon>
        <taxon>Nocardioidaceae</taxon>
        <taxon>Nocardioides</taxon>
    </lineage>
</organism>
<dbReference type="Proteomes" id="UP000656804">
    <property type="component" value="Unassembled WGS sequence"/>
</dbReference>
<dbReference type="EMBL" id="JADIVZ010000001">
    <property type="protein sequence ID" value="MBF4160122.1"/>
    <property type="molecule type" value="Genomic_DNA"/>
</dbReference>
<feature type="modified residue" description="4-aspartylphosphate" evidence="2">
    <location>
        <position position="58"/>
    </location>
</feature>
<dbReference type="PROSITE" id="PS50110">
    <property type="entry name" value="RESPONSE_REGULATORY"/>
    <property type="match status" value="1"/>
</dbReference>
<dbReference type="InterPro" id="IPR050595">
    <property type="entry name" value="Bact_response_regulator"/>
</dbReference>
<evidence type="ECO:0000313" key="5">
    <source>
        <dbReference type="Proteomes" id="UP000656804"/>
    </source>
</evidence>
<dbReference type="PANTHER" id="PTHR44591">
    <property type="entry name" value="STRESS RESPONSE REGULATOR PROTEIN 1"/>
    <property type="match status" value="1"/>
</dbReference>
<evidence type="ECO:0000259" key="3">
    <source>
        <dbReference type="PROSITE" id="PS50110"/>
    </source>
</evidence>
<dbReference type="RefSeq" id="WP_194501392.1">
    <property type="nucleotide sequence ID" value="NZ_JADIVZ010000001.1"/>
</dbReference>
<dbReference type="InterPro" id="IPR001789">
    <property type="entry name" value="Sig_transdc_resp-reg_receiver"/>
</dbReference>
<dbReference type="InterPro" id="IPR011006">
    <property type="entry name" value="CheY-like_superfamily"/>
</dbReference>
<sequence>MSSPSRTLRFLVVEDTEDIRAIVTWMIRRQGHEVEEAADGLEAVEILGHSDIDIMLLDLSMPRMSGEDVVRWMRAHPEAHSEPLVVVISAWAGDRRADLAELGVQHVLSKPLRRHHLDELVELGLRYRSRPGV</sequence>
<dbReference type="Gene3D" id="3.40.50.2300">
    <property type="match status" value="1"/>
</dbReference>
<dbReference type="SMART" id="SM00448">
    <property type="entry name" value="REC"/>
    <property type="match status" value="1"/>
</dbReference>
<dbReference type="SUPFAM" id="SSF52172">
    <property type="entry name" value="CheY-like"/>
    <property type="match status" value="1"/>
</dbReference>
<accession>A0A930UV07</accession>
<reference evidence="4" key="1">
    <citation type="submission" date="2020-11" db="EMBL/GenBank/DDBJ databases">
        <title>Nocardioides sp. CBS4Y-1, whole genome shotgun sequence.</title>
        <authorList>
            <person name="Tuo L."/>
        </authorList>
    </citation>
    <scope>NUCLEOTIDE SEQUENCE</scope>
    <source>
        <strain evidence="4">CBS4Y-1</strain>
    </source>
</reference>
<dbReference type="AlphaFoldDB" id="A0A930UV07"/>
<feature type="domain" description="Response regulatory" evidence="3">
    <location>
        <begin position="9"/>
        <end position="125"/>
    </location>
</feature>
<comment type="caution">
    <text evidence="4">The sequence shown here is derived from an EMBL/GenBank/DDBJ whole genome shotgun (WGS) entry which is preliminary data.</text>
</comment>
<evidence type="ECO:0000256" key="1">
    <source>
        <dbReference type="ARBA" id="ARBA00022553"/>
    </source>
</evidence>